<proteinExistence type="predicted"/>
<name>A0A381T4A4_9ZZZZ</name>
<evidence type="ECO:0000313" key="1">
    <source>
        <dbReference type="EMBL" id="SVA10401.1"/>
    </source>
</evidence>
<reference evidence="1" key="1">
    <citation type="submission" date="2018-05" db="EMBL/GenBank/DDBJ databases">
        <authorList>
            <person name="Lanie J.A."/>
            <person name="Ng W.-L."/>
            <person name="Kazmierczak K.M."/>
            <person name="Andrzejewski T.M."/>
            <person name="Davidsen T.M."/>
            <person name="Wayne K.J."/>
            <person name="Tettelin H."/>
            <person name="Glass J.I."/>
            <person name="Rusch D."/>
            <person name="Podicherti R."/>
            <person name="Tsui H.-C.T."/>
            <person name="Winkler M.E."/>
        </authorList>
    </citation>
    <scope>NUCLEOTIDE SEQUENCE</scope>
</reference>
<sequence length="136" mass="15862">MCGGATYTHKGNHMRVYFPNPKAKLPVLNKNNETSLMLWGRRKGQPGKLPMGGWARLDSIYSGIWDRWFPKAIKIPVHSFMEKDHEGKSHWFDLVKGQWIQGLIAVEKQEQRLYVVTIEPELEHSIHQRWPRIMSG</sequence>
<accession>A0A381T4A4</accession>
<dbReference type="AlphaFoldDB" id="A0A381T4A4"/>
<gene>
    <name evidence="1" type="ORF">METZ01_LOCUS63255</name>
</gene>
<protein>
    <submittedName>
        <fullName evidence="1">Uncharacterized protein</fullName>
    </submittedName>
</protein>
<dbReference type="EMBL" id="UINC01003926">
    <property type="protein sequence ID" value="SVA10401.1"/>
    <property type="molecule type" value="Genomic_DNA"/>
</dbReference>
<organism evidence="1">
    <name type="scientific">marine metagenome</name>
    <dbReference type="NCBI Taxonomy" id="408172"/>
    <lineage>
        <taxon>unclassified sequences</taxon>
        <taxon>metagenomes</taxon>
        <taxon>ecological metagenomes</taxon>
    </lineage>
</organism>